<dbReference type="HOGENOM" id="CLU_1425336_0_0_4"/>
<organism evidence="1 2">
    <name type="scientific">Aromatoleum aromaticum (strain DSM 19018 / LMG 30748 / EbN1)</name>
    <name type="common">Azoarcus sp. (strain EbN1)</name>
    <dbReference type="NCBI Taxonomy" id="76114"/>
    <lineage>
        <taxon>Bacteria</taxon>
        <taxon>Pseudomonadati</taxon>
        <taxon>Pseudomonadota</taxon>
        <taxon>Betaproteobacteria</taxon>
        <taxon>Rhodocyclales</taxon>
        <taxon>Rhodocyclaceae</taxon>
        <taxon>Aromatoleum</taxon>
    </lineage>
</organism>
<reference evidence="1 2" key="1">
    <citation type="journal article" date="2005" name="Arch. Microbiol.">
        <title>The genome sequence of an anaerobic aromatic-degrading denitrifying bacterium, strain EbN1.</title>
        <authorList>
            <person name="Rabus R."/>
            <person name="Kube M."/>
            <person name="Heider J."/>
            <person name="Beck A."/>
            <person name="Heitmann K."/>
            <person name="Widdel F."/>
            <person name="Reinhardt R."/>
        </authorList>
    </citation>
    <scope>NUCLEOTIDE SEQUENCE [LARGE SCALE GENOMIC DNA]</scope>
    <source>
        <strain evidence="1 2">EbN1</strain>
        <plasmid evidence="2">Plasmid pAzo1</plasmid>
    </source>
</reference>
<keyword evidence="2" id="KW-1185">Reference proteome</keyword>
<proteinExistence type="predicted"/>
<protein>
    <submittedName>
        <fullName evidence="1">Uncharacterized protein</fullName>
    </submittedName>
</protein>
<dbReference type="EMBL" id="CR555307">
    <property type="protein sequence ID" value="CAI10320.1"/>
    <property type="molecule type" value="Genomic_DNA"/>
</dbReference>
<evidence type="ECO:0000313" key="2">
    <source>
        <dbReference type="Proteomes" id="UP000006552"/>
    </source>
</evidence>
<geneLocation type="plasmid" evidence="2">
    <name>pAzo1</name>
</geneLocation>
<evidence type="ECO:0000313" key="1">
    <source>
        <dbReference type="EMBL" id="CAI10320.1"/>
    </source>
</evidence>
<gene>
    <name evidence="1" type="ORF">p1B102</name>
</gene>
<accession>Q5NX94</accession>
<dbReference type="Proteomes" id="UP000006552">
    <property type="component" value="Plasmid 1"/>
</dbReference>
<name>Q5NX94_AROAE</name>
<dbReference type="AlphaFoldDB" id="Q5NX94"/>
<keyword evidence="1" id="KW-0614">Plasmid</keyword>
<sequence length="190" mass="21309">MEIRRRKIDCSCGVLCCYAQLPFTFMNGVNQRLPLGDILGHVISDVKSLGRILSWWIGMHVVPMQKKQAPVRKRPVRSCIGSLFSITPCVLHGHCMRKKGALCFLPSSERKDFSSACSVWLRRRRRSDDHRYAQFATGSCEYALDCLQSGGVELLSILDVTLPMPRNRESSCFHKSADVSQPCTSTLTAS</sequence>
<dbReference type="KEGG" id="eba:p1B102"/>